<proteinExistence type="predicted"/>
<dbReference type="AlphaFoldDB" id="A0A382PF05"/>
<reference evidence="1" key="1">
    <citation type="submission" date="2018-05" db="EMBL/GenBank/DDBJ databases">
        <authorList>
            <person name="Lanie J.A."/>
            <person name="Ng W.-L."/>
            <person name="Kazmierczak K.M."/>
            <person name="Andrzejewski T.M."/>
            <person name="Davidsen T.M."/>
            <person name="Wayne K.J."/>
            <person name="Tettelin H."/>
            <person name="Glass J.I."/>
            <person name="Rusch D."/>
            <person name="Podicherti R."/>
            <person name="Tsui H.-C.T."/>
            <person name="Winkler M.E."/>
        </authorList>
    </citation>
    <scope>NUCLEOTIDE SEQUENCE</scope>
</reference>
<evidence type="ECO:0000313" key="1">
    <source>
        <dbReference type="EMBL" id="SVC71205.1"/>
    </source>
</evidence>
<gene>
    <name evidence="1" type="ORF">METZ01_LOCUS324059</name>
</gene>
<dbReference type="EMBL" id="UINC01106496">
    <property type="protein sequence ID" value="SVC71205.1"/>
    <property type="molecule type" value="Genomic_DNA"/>
</dbReference>
<accession>A0A382PF05</accession>
<protein>
    <submittedName>
        <fullName evidence="1">Uncharacterized protein</fullName>
    </submittedName>
</protein>
<sequence length="84" mass="9419">MVNISNLRGSTPDTKMIQVRRSDVTLLEVSKEFFITDGGDDVIRSLLTNTIPVEGQDQVDEPLRIMDCDTGAIIRFDYEANKSL</sequence>
<name>A0A382PF05_9ZZZZ</name>
<organism evidence="1">
    <name type="scientific">marine metagenome</name>
    <dbReference type="NCBI Taxonomy" id="408172"/>
    <lineage>
        <taxon>unclassified sequences</taxon>
        <taxon>metagenomes</taxon>
        <taxon>ecological metagenomes</taxon>
    </lineage>
</organism>